<gene>
    <name evidence="1" type="ORF">GCM10009066_19270</name>
</gene>
<keyword evidence="2" id="KW-1185">Reference proteome</keyword>
<dbReference type="EMBL" id="BAAABL010000058">
    <property type="protein sequence ID" value="GAA0305551.1"/>
    <property type="molecule type" value="Genomic_DNA"/>
</dbReference>
<proteinExistence type="predicted"/>
<evidence type="ECO:0000313" key="2">
    <source>
        <dbReference type="Proteomes" id="UP001500837"/>
    </source>
</evidence>
<reference evidence="1 2" key="1">
    <citation type="journal article" date="2019" name="Int. J. Syst. Evol. Microbiol.">
        <title>The Global Catalogue of Microorganisms (GCM) 10K type strain sequencing project: providing services to taxonomists for standard genome sequencing and annotation.</title>
        <authorList>
            <consortium name="The Broad Institute Genomics Platform"/>
            <consortium name="The Broad Institute Genome Sequencing Center for Infectious Disease"/>
            <person name="Wu L."/>
            <person name="Ma J."/>
        </authorList>
    </citation>
    <scope>NUCLEOTIDE SEQUENCE [LARGE SCALE GENOMIC DNA]</scope>
    <source>
        <strain evidence="1 2">JCM 16330</strain>
    </source>
</reference>
<dbReference type="AlphaFoldDB" id="A0AAV3S9I3"/>
<name>A0AAV3S9I3_9EURY</name>
<evidence type="ECO:0000313" key="1">
    <source>
        <dbReference type="EMBL" id="GAA0305551.1"/>
    </source>
</evidence>
<dbReference type="Proteomes" id="UP001500837">
    <property type="component" value="Unassembled WGS sequence"/>
</dbReference>
<comment type="caution">
    <text evidence="1">The sequence shown here is derived from an EMBL/GenBank/DDBJ whole genome shotgun (WGS) entry which is preliminary data.</text>
</comment>
<sequence>MSRDNDRVLRFETSGDLPVWVWLDDDGTVWRWIETYDAPVVRDASFIADALRFEGDAAVVNVENAPESVQDVIAGGDA</sequence>
<protein>
    <submittedName>
        <fullName evidence="1">Uncharacterized protein</fullName>
    </submittedName>
</protein>
<organism evidence="1 2">
    <name type="scientific">Halarchaeum salinum</name>
    <dbReference type="NCBI Taxonomy" id="489912"/>
    <lineage>
        <taxon>Archaea</taxon>
        <taxon>Methanobacteriati</taxon>
        <taxon>Methanobacteriota</taxon>
        <taxon>Stenosarchaea group</taxon>
        <taxon>Halobacteria</taxon>
        <taxon>Halobacteriales</taxon>
        <taxon>Halobacteriaceae</taxon>
    </lineage>
</organism>
<accession>A0AAV3S9I3</accession>
<dbReference type="RefSeq" id="WP_211313624.1">
    <property type="nucleotide sequence ID" value="NZ_BAAABL010000058.1"/>
</dbReference>